<feature type="active site" description="Proton donor/acceptor" evidence="17">
    <location>
        <position position="350"/>
    </location>
</feature>
<evidence type="ECO:0000256" key="5">
    <source>
        <dbReference type="ARBA" id="ARBA00022525"/>
    </source>
</evidence>
<dbReference type="Proteomes" id="UP000014760">
    <property type="component" value="Unassembled WGS sequence"/>
</dbReference>
<dbReference type="GO" id="GO:0008270">
    <property type="term" value="F:zinc ion binding"/>
    <property type="evidence" value="ECO:0007669"/>
    <property type="project" value="InterPro"/>
</dbReference>
<evidence type="ECO:0000256" key="11">
    <source>
        <dbReference type="ARBA" id="ARBA00022833"/>
    </source>
</evidence>
<protein>
    <recommendedName>
        <fullName evidence="18">Peptidase M14 domain-containing protein</fullName>
    </recommendedName>
</protein>
<evidence type="ECO:0000256" key="4">
    <source>
        <dbReference type="ARBA" id="ARBA00005988"/>
    </source>
</evidence>
<keyword evidence="21" id="KW-1185">Reference proteome</keyword>
<keyword evidence="8" id="KW-0479">Metal-binding</keyword>
<feature type="domain" description="Peptidase M14" evidence="18">
    <location>
        <begin position="82"/>
        <end position="384"/>
    </location>
</feature>
<keyword evidence="5" id="KW-0964">Secreted</keyword>
<evidence type="ECO:0000313" key="21">
    <source>
        <dbReference type="Proteomes" id="UP000014760"/>
    </source>
</evidence>
<dbReference type="PANTHER" id="PTHR11705:SF143">
    <property type="entry name" value="SLL0236 PROTEIN"/>
    <property type="match status" value="1"/>
</dbReference>
<evidence type="ECO:0000256" key="6">
    <source>
        <dbReference type="ARBA" id="ARBA00022645"/>
    </source>
</evidence>
<evidence type="ECO:0000259" key="18">
    <source>
        <dbReference type="PROSITE" id="PS52035"/>
    </source>
</evidence>
<dbReference type="InterPro" id="IPR057246">
    <property type="entry name" value="CARBOXYPEPT_ZN_1"/>
</dbReference>
<dbReference type="GO" id="GO:0006508">
    <property type="term" value="P:proteolysis"/>
    <property type="evidence" value="ECO:0007669"/>
    <property type="project" value="UniProtKB-KW"/>
</dbReference>
<accession>R7UUA9</accession>
<keyword evidence="11" id="KW-0862">Zinc</keyword>
<dbReference type="Pfam" id="PF00246">
    <property type="entry name" value="Peptidase_M14"/>
    <property type="match status" value="1"/>
</dbReference>
<comment type="similarity">
    <text evidence="4 17">Belongs to the peptidase M14 family.</text>
</comment>
<keyword evidence="9" id="KW-0732">Signal</keyword>
<comment type="function">
    <text evidence="16">Involved in the digestion of the blood meal.</text>
</comment>
<evidence type="ECO:0000256" key="12">
    <source>
        <dbReference type="ARBA" id="ARBA00023026"/>
    </source>
</evidence>
<dbReference type="HOGENOM" id="CLU_019326_0_0_1"/>
<organism evidence="19">
    <name type="scientific">Capitella teleta</name>
    <name type="common">Polychaete worm</name>
    <dbReference type="NCBI Taxonomy" id="283909"/>
    <lineage>
        <taxon>Eukaryota</taxon>
        <taxon>Metazoa</taxon>
        <taxon>Spiralia</taxon>
        <taxon>Lophotrochozoa</taxon>
        <taxon>Annelida</taxon>
        <taxon>Polychaeta</taxon>
        <taxon>Sedentaria</taxon>
        <taxon>Scolecida</taxon>
        <taxon>Capitellidae</taxon>
        <taxon>Capitella</taxon>
    </lineage>
</organism>
<reference evidence="21" key="1">
    <citation type="submission" date="2012-12" db="EMBL/GenBank/DDBJ databases">
        <authorList>
            <person name="Hellsten U."/>
            <person name="Grimwood J."/>
            <person name="Chapman J.A."/>
            <person name="Shapiro H."/>
            <person name="Aerts A."/>
            <person name="Otillar R.P."/>
            <person name="Terry A.Y."/>
            <person name="Boore J.L."/>
            <person name="Simakov O."/>
            <person name="Marletaz F."/>
            <person name="Cho S.-J."/>
            <person name="Edsinger-Gonzales E."/>
            <person name="Havlak P."/>
            <person name="Kuo D.-H."/>
            <person name="Larsson T."/>
            <person name="Lv J."/>
            <person name="Arendt D."/>
            <person name="Savage R."/>
            <person name="Osoegawa K."/>
            <person name="de Jong P."/>
            <person name="Lindberg D.R."/>
            <person name="Seaver E.C."/>
            <person name="Weisblat D.A."/>
            <person name="Putnam N.H."/>
            <person name="Grigoriev I.V."/>
            <person name="Rokhsar D.S."/>
        </authorList>
    </citation>
    <scope>NUCLEOTIDE SEQUENCE</scope>
    <source>
        <strain evidence="21">I ESC-2004</strain>
    </source>
</reference>
<evidence type="ECO:0000256" key="8">
    <source>
        <dbReference type="ARBA" id="ARBA00022723"/>
    </source>
</evidence>
<dbReference type="PANTHER" id="PTHR11705">
    <property type="entry name" value="PROTEASE FAMILY M14 CARBOXYPEPTIDASE A,B"/>
    <property type="match status" value="1"/>
</dbReference>
<dbReference type="OMA" id="MAYKGSA"/>
<keyword evidence="7" id="KW-0645">Protease</keyword>
<keyword evidence="10" id="KW-0378">Hydrolase</keyword>
<evidence type="ECO:0000256" key="17">
    <source>
        <dbReference type="PROSITE-ProRule" id="PRU01379"/>
    </source>
</evidence>
<dbReference type="InterPro" id="IPR003146">
    <property type="entry name" value="M14A_act_pep"/>
</dbReference>
<dbReference type="SMART" id="SM00631">
    <property type="entry name" value="Zn_pept"/>
    <property type="match status" value="1"/>
</dbReference>
<dbReference type="Gene3D" id="3.40.630.10">
    <property type="entry name" value="Zn peptidases"/>
    <property type="match status" value="1"/>
</dbReference>
<keyword evidence="14" id="KW-0865">Zymogen</keyword>
<evidence type="ECO:0000256" key="10">
    <source>
        <dbReference type="ARBA" id="ARBA00022801"/>
    </source>
</evidence>
<dbReference type="PROSITE" id="PS00132">
    <property type="entry name" value="CARBOXYPEPT_ZN_1"/>
    <property type="match status" value="1"/>
</dbReference>
<evidence type="ECO:0000256" key="2">
    <source>
        <dbReference type="ARBA" id="ARBA00003091"/>
    </source>
</evidence>
<dbReference type="EMBL" id="KB297742">
    <property type="protein sequence ID" value="ELU10069.1"/>
    <property type="molecule type" value="Genomic_DNA"/>
</dbReference>
<comment type="function">
    <text evidence="2">Extracellular metalloprotease that contributes to pathogenicity.</text>
</comment>
<evidence type="ECO:0000256" key="15">
    <source>
        <dbReference type="ARBA" id="ARBA00023157"/>
    </source>
</evidence>
<gene>
    <name evidence="19" type="ORF">CAPTEDRAFT_193373</name>
</gene>
<reference evidence="19 21" key="2">
    <citation type="journal article" date="2013" name="Nature">
        <title>Insights into bilaterian evolution from three spiralian genomes.</title>
        <authorList>
            <person name="Simakov O."/>
            <person name="Marletaz F."/>
            <person name="Cho S.J."/>
            <person name="Edsinger-Gonzales E."/>
            <person name="Havlak P."/>
            <person name="Hellsten U."/>
            <person name="Kuo D.H."/>
            <person name="Larsson T."/>
            <person name="Lv J."/>
            <person name="Arendt D."/>
            <person name="Savage R."/>
            <person name="Osoegawa K."/>
            <person name="de Jong P."/>
            <person name="Grimwood J."/>
            <person name="Chapman J.A."/>
            <person name="Shapiro H."/>
            <person name="Aerts A."/>
            <person name="Otillar R.P."/>
            <person name="Terry A.Y."/>
            <person name="Boore J.L."/>
            <person name="Grigoriev I.V."/>
            <person name="Lindberg D.R."/>
            <person name="Seaver E.C."/>
            <person name="Weisblat D.A."/>
            <person name="Putnam N.H."/>
            <person name="Rokhsar D.S."/>
        </authorList>
    </citation>
    <scope>NUCLEOTIDE SEQUENCE</scope>
    <source>
        <strain evidence="19 21">I ESC-2004</strain>
    </source>
</reference>
<dbReference type="SUPFAM" id="SSF53187">
    <property type="entry name" value="Zn-dependent exopeptidases"/>
    <property type="match status" value="1"/>
</dbReference>
<dbReference type="Gene3D" id="3.30.70.340">
    <property type="entry name" value="Metallocarboxypeptidase-like"/>
    <property type="match status" value="1"/>
</dbReference>
<dbReference type="EMBL" id="AMQN01000968">
    <property type="status" value="NOT_ANNOTATED_CDS"/>
    <property type="molecule type" value="Genomic_DNA"/>
</dbReference>
<dbReference type="FunCoup" id="R7UUA9">
    <property type="interactions" value="53"/>
</dbReference>
<evidence type="ECO:0000256" key="14">
    <source>
        <dbReference type="ARBA" id="ARBA00023145"/>
    </source>
</evidence>
<dbReference type="PROSITE" id="PS52035">
    <property type="entry name" value="PEPTIDASE_M14"/>
    <property type="match status" value="1"/>
</dbReference>
<evidence type="ECO:0000256" key="16">
    <source>
        <dbReference type="ARBA" id="ARBA00057299"/>
    </source>
</evidence>
<evidence type="ECO:0000313" key="19">
    <source>
        <dbReference type="EMBL" id="ELU10069.1"/>
    </source>
</evidence>
<evidence type="ECO:0000313" key="20">
    <source>
        <dbReference type="EnsemblMetazoa" id="CapteP193373"/>
    </source>
</evidence>
<evidence type="ECO:0000256" key="3">
    <source>
        <dbReference type="ARBA" id="ARBA00004613"/>
    </source>
</evidence>
<comment type="subcellular location">
    <subcellularLocation>
        <location evidence="3">Secreted</location>
    </subcellularLocation>
</comment>
<dbReference type="OrthoDB" id="3626597at2759"/>
<dbReference type="Pfam" id="PF02244">
    <property type="entry name" value="Propep_M14"/>
    <property type="match status" value="1"/>
</dbReference>
<dbReference type="InterPro" id="IPR036990">
    <property type="entry name" value="M14A-like_propep"/>
</dbReference>
<evidence type="ECO:0000256" key="7">
    <source>
        <dbReference type="ARBA" id="ARBA00022670"/>
    </source>
</evidence>
<dbReference type="PRINTS" id="PR00765">
    <property type="entry name" value="CRBOXYPTASEA"/>
</dbReference>
<dbReference type="EMBL" id="AMQN01000969">
    <property type="status" value="NOT_ANNOTATED_CDS"/>
    <property type="molecule type" value="Genomic_DNA"/>
</dbReference>
<reference evidence="20" key="3">
    <citation type="submission" date="2015-06" db="UniProtKB">
        <authorList>
            <consortium name="EnsemblMetazoa"/>
        </authorList>
    </citation>
    <scope>IDENTIFICATION</scope>
</reference>
<dbReference type="EnsemblMetazoa" id="CapteT193373">
    <property type="protein sequence ID" value="CapteP193373"/>
    <property type="gene ID" value="CapteG193373"/>
</dbReference>
<dbReference type="GO" id="GO:0004181">
    <property type="term" value="F:metallocarboxypeptidase activity"/>
    <property type="evidence" value="ECO:0007669"/>
    <property type="project" value="InterPro"/>
</dbReference>
<evidence type="ECO:0000256" key="9">
    <source>
        <dbReference type="ARBA" id="ARBA00022729"/>
    </source>
</evidence>
<dbReference type="InterPro" id="IPR000834">
    <property type="entry name" value="Peptidase_M14"/>
</dbReference>
<name>R7UUA9_CAPTE</name>
<keyword evidence="15" id="KW-1015">Disulfide bond</keyword>
<dbReference type="AlphaFoldDB" id="R7UUA9"/>
<keyword evidence="12" id="KW-0843">Virulence</keyword>
<dbReference type="FunFam" id="3.40.630.10:FF:000040">
    <property type="entry name" value="zinc carboxypeptidase"/>
    <property type="match status" value="1"/>
</dbReference>
<keyword evidence="13" id="KW-0482">Metalloprotease</keyword>
<evidence type="ECO:0000256" key="13">
    <source>
        <dbReference type="ARBA" id="ARBA00023049"/>
    </source>
</evidence>
<sequence>MTTFSVANSTPLQVDIWQSSDDSSTHSTDMSIAPDVKEQLIELIQFLQIPYETLVPDLQKAIDENMKQNGVENNDGVFRLDRYHPLDEIQDWLLSIAYEYPEITEIIEVGKSFEGRPILVAKISGRSSDEERPAVFLDAGIHSNEWVAPATLIFFINELLTKYEYSGHITYLLNHVDFYILPVFNVDGYVHTWTKDRMWRKSLSRRANVTCQGVDLNRNWPYMWDELRGASADPCSHAYAGPHSESEPEVKAVSSFLESLGANLKAYIAYHSYSQFWMTPFAFSRNARPQHFERIAIHMHTSRRVTEAISGTHGEQYRYGPVADLYGEATGSSIDFANGALGVTYAFGVELRDNGMFGHLLPPSLILPTAEENLAGLLELATIVLEEKGVSRAADTRRLLESNRN</sequence>
<dbReference type="CDD" id="cd03860">
    <property type="entry name" value="M14_CP_A-B_like"/>
    <property type="match status" value="1"/>
</dbReference>
<dbReference type="GO" id="GO:0005615">
    <property type="term" value="C:extracellular space"/>
    <property type="evidence" value="ECO:0007669"/>
    <property type="project" value="TreeGrafter"/>
</dbReference>
<comment type="cofactor">
    <cofactor evidence="1">
        <name>Zn(2+)</name>
        <dbReference type="ChEBI" id="CHEBI:29105"/>
    </cofactor>
</comment>
<keyword evidence="6" id="KW-0121">Carboxypeptidase</keyword>
<evidence type="ECO:0000256" key="1">
    <source>
        <dbReference type="ARBA" id="ARBA00001947"/>
    </source>
</evidence>
<dbReference type="SUPFAM" id="SSF54897">
    <property type="entry name" value="Protease propeptides/inhibitors"/>
    <property type="match status" value="1"/>
</dbReference>
<proteinExistence type="inferred from homology"/>